<name>A0ABP7A396_9ACTN</name>
<keyword evidence="2" id="KW-0813">Transport</keyword>
<evidence type="ECO:0000256" key="6">
    <source>
        <dbReference type="ARBA" id="ARBA00023136"/>
    </source>
</evidence>
<feature type="transmembrane region" description="Helical" evidence="7">
    <location>
        <begin position="289"/>
        <end position="311"/>
    </location>
</feature>
<feature type="transmembrane region" description="Helical" evidence="7">
    <location>
        <begin position="110"/>
        <end position="129"/>
    </location>
</feature>
<dbReference type="InterPro" id="IPR020846">
    <property type="entry name" value="MFS_dom"/>
</dbReference>
<evidence type="ECO:0000313" key="9">
    <source>
        <dbReference type="EMBL" id="GAA3624116.1"/>
    </source>
</evidence>
<dbReference type="EMBL" id="BAAAZO010000009">
    <property type="protein sequence ID" value="GAA3624116.1"/>
    <property type="molecule type" value="Genomic_DNA"/>
</dbReference>
<dbReference type="InterPro" id="IPR036259">
    <property type="entry name" value="MFS_trans_sf"/>
</dbReference>
<feature type="domain" description="Major facilitator superfamily (MFS) profile" evidence="8">
    <location>
        <begin position="203"/>
        <end position="424"/>
    </location>
</feature>
<evidence type="ECO:0000256" key="5">
    <source>
        <dbReference type="ARBA" id="ARBA00022989"/>
    </source>
</evidence>
<evidence type="ECO:0000256" key="2">
    <source>
        <dbReference type="ARBA" id="ARBA00022448"/>
    </source>
</evidence>
<evidence type="ECO:0000256" key="1">
    <source>
        <dbReference type="ARBA" id="ARBA00004429"/>
    </source>
</evidence>
<dbReference type="PANTHER" id="PTHR23513:SF9">
    <property type="entry name" value="ENTEROBACTIN EXPORTER ENTS"/>
    <property type="match status" value="1"/>
</dbReference>
<feature type="transmembrane region" description="Helical" evidence="7">
    <location>
        <begin position="149"/>
        <end position="171"/>
    </location>
</feature>
<sequence length="424" mass="44059">MAAGLLADLTPLHHSRPYRRMWLGTFLSSIGSQLTTVAVGLQVFDLTGSTFKVGLVGLAALVPLIAFGLYGGSIVDAHDRRRVIITSSSGLFSVALCFALQAWAGLDNVWLLYALVAVQSGFWAVNSPARMAILPRLLPSGMLPAANALSSLANSVGMTVGPLLAGFWVHWFGFGGTYFSEVLLLGIALTTLIALPSMPPLGEVRRSGLASVLEGLNYLRTRPNVRMTFIVDLIAMIFAMPRVLFPALGAVVIGGGAQTAGILAAGIACGAVLAGVFSGPVSRIRRQGLAVLAAIIGWGSSIVLFGVVVGFASPPPDGGAHWLLWPAFGALVLAGMADSVSAVFRSTILQTATPDHMRGRLQGVFVVVVAGGPRLGDLVVGSTADLTTESVAAIAGGLACIVMVVLLGLSQPRFARYDARHPEP</sequence>
<dbReference type="RefSeq" id="WP_231487723.1">
    <property type="nucleotide sequence ID" value="NZ_BAAAZO010000009.1"/>
</dbReference>
<dbReference type="Pfam" id="PF05977">
    <property type="entry name" value="MFS_3"/>
    <property type="match status" value="1"/>
</dbReference>
<dbReference type="CDD" id="cd06173">
    <property type="entry name" value="MFS_MefA_like"/>
    <property type="match status" value="1"/>
</dbReference>
<dbReference type="PROSITE" id="PS50850">
    <property type="entry name" value="MFS"/>
    <property type="match status" value="1"/>
</dbReference>
<keyword evidence="5 7" id="KW-1133">Transmembrane helix</keyword>
<reference evidence="10" key="1">
    <citation type="journal article" date="2019" name="Int. J. Syst. Evol. Microbiol.">
        <title>The Global Catalogue of Microorganisms (GCM) 10K type strain sequencing project: providing services to taxonomists for standard genome sequencing and annotation.</title>
        <authorList>
            <consortium name="The Broad Institute Genomics Platform"/>
            <consortium name="The Broad Institute Genome Sequencing Center for Infectious Disease"/>
            <person name="Wu L."/>
            <person name="Ma J."/>
        </authorList>
    </citation>
    <scope>NUCLEOTIDE SEQUENCE [LARGE SCALE GENOMIC DNA]</scope>
    <source>
        <strain evidence="10">JCM 16902</strain>
    </source>
</reference>
<feature type="transmembrane region" description="Helical" evidence="7">
    <location>
        <begin position="323"/>
        <end position="344"/>
    </location>
</feature>
<protein>
    <submittedName>
        <fullName evidence="9">MFS transporter</fullName>
    </submittedName>
</protein>
<gene>
    <name evidence="9" type="ORF">GCM10022223_46440</name>
</gene>
<dbReference type="Proteomes" id="UP001501074">
    <property type="component" value="Unassembled WGS sequence"/>
</dbReference>
<dbReference type="Gene3D" id="1.20.1250.20">
    <property type="entry name" value="MFS general substrate transporter like domains"/>
    <property type="match status" value="1"/>
</dbReference>
<dbReference type="PANTHER" id="PTHR23513">
    <property type="entry name" value="INTEGRAL MEMBRANE EFFLUX PROTEIN-RELATED"/>
    <property type="match status" value="1"/>
</dbReference>
<feature type="transmembrane region" description="Helical" evidence="7">
    <location>
        <begin position="390"/>
        <end position="410"/>
    </location>
</feature>
<comment type="caution">
    <text evidence="9">The sequence shown here is derived from an EMBL/GenBank/DDBJ whole genome shotgun (WGS) entry which is preliminary data.</text>
</comment>
<keyword evidence="6 7" id="KW-0472">Membrane</keyword>
<feature type="transmembrane region" description="Helical" evidence="7">
    <location>
        <begin position="50"/>
        <end position="71"/>
    </location>
</feature>
<comment type="subcellular location">
    <subcellularLocation>
        <location evidence="1">Cell inner membrane</location>
        <topology evidence="1">Multi-pass membrane protein</topology>
    </subcellularLocation>
</comment>
<keyword evidence="3" id="KW-1003">Cell membrane</keyword>
<feature type="transmembrane region" description="Helical" evidence="7">
    <location>
        <begin position="83"/>
        <end position="104"/>
    </location>
</feature>
<proteinExistence type="predicted"/>
<feature type="transmembrane region" description="Helical" evidence="7">
    <location>
        <begin position="177"/>
        <end position="196"/>
    </location>
</feature>
<evidence type="ECO:0000259" key="8">
    <source>
        <dbReference type="PROSITE" id="PS50850"/>
    </source>
</evidence>
<evidence type="ECO:0000256" key="7">
    <source>
        <dbReference type="SAM" id="Phobius"/>
    </source>
</evidence>
<organism evidence="9 10">
    <name type="scientific">Kineosporia mesophila</name>
    <dbReference type="NCBI Taxonomy" id="566012"/>
    <lineage>
        <taxon>Bacteria</taxon>
        <taxon>Bacillati</taxon>
        <taxon>Actinomycetota</taxon>
        <taxon>Actinomycetes</taxon>
        <taxon>Kineosporiales</taxon>
        <taxon>Kineosporiaceae</taxon>
        <taxon>Kineosporia</taxon>
    </lineage>
</organism>
<dbReference type="SUPFAM" id="SSF103473">
    <property type="entry name" value="MFS general substrate transporter"/>
    <property type="match status" value="1"/>
</dbReference>
<feature type="transmembrane region" description="Helical" evidence="7">
    <location>
        <begin position="364"/>
        <end position="384"/>
    </location>
</feature>
<feature type="transmembrane region" description="Helical" evidence="7">
    <location>
        <begin position="259"/>
        <end position="277"/>
    </location>
</feature>
<keyword evidence="4 7" id="KW-0812">Transmembrane</keyword>
<feature type="transmembrane region" description="Helical" evidence="7">
    <location>
        <begin position="21"/>
        <end position="44"/>
    </location>
</feature>
<dbReference type="InterPro" id="IPR010290">
    <property type="entry name" value="TM_effector"/>
</dbReference>
<evidence type="ECO:0000256" key="4">
    <source>
        <dbReference type="ARBA" id="ARBA00022692"/>
    </source>
</evidence>
<evidence type="ECO:0000313" key="10">
    <source>
        <dbReference type="Proteomes" id="UP001501074"/>
    </source>
</evidence>
<keyword evidence="10" id="KW-1185">Reference proteome</keyword>
<feature type="transmembrane region" description="Helical" evidence="7">
    <location>
        <begin position="229"/>
        <end position="253"/>
    </location>
</feature>
<evidence type="ECO:0000256" key="3">
    <source>
        <dbReference type="ARBA" id="ARBA00022475"/>
    </source>
</evidence>
<accession>A0ABP7A396</accession>